<protein>
    <submittedName>
        <fullName evidence="1">Type I-F CRISPR-associated endoribonuclease Cas6/Csy4</fullName>
    </submittedName>
</protein>
<comment type="caution">
    <text evidence="1">The sequence shown here is derived from an EMBL/GenBank/DDBJ whole genome shotgun (WGS) entry which is preliminary data.</text>
</comment>
<dbReference type="Proteomes" id="UP001364695">
    <property type="component" value="Unassembled WGS sequence"/>
</dbReference>
<name>A0ACC6P0Y7_9BURK</name>
<sequence length="212" mass="23274">MTPQWYINLRIAAAIEPGAHELVQTGGPGALANAVMGRLLYAVHAICAHKSIRFASAFPLARSGELPHPGNLLRVFIASREEADALLEALEAREFLMGYVLLDRPRKVPQEVRGSVSYALCRTTSRKNINTVTRQRQIERGNALPYVRMHSSSGESFSIRFDVVKRDGAPDTDCKTNGYGLSTRATPCYLPAIPVEDAPWSAAARKLQMAEP</sequence>
<organism evidence="1 2">
    <name type="scientific">Amphibiibacter pelophylacis</name>
    <dbReference type="NCBI Taxonomy" id="1799477"/>
    <lineage>
        <taxon>Bacteria</taxon>
        <taxon>Pseudomonadati</taxon>
        <taxon>Pseudomonadota</taxon>
        <taxon>Betaproteobacteria</taxon>
        <taxon>Burkholderiales</taxon>
        <taxon>Sphaerotilaceae</taxon>
        <taxon>Amphibiibacter</taxon>
    </lineage>
</organism>
<evidence type="ECO:0000313" key="1">
    <source>
        <dbReference type="EMBL" id="MEJ7137840.1"/>
    </source>
</evidence>
<keyword evidence="2" id="KW-1185">Reference proteome</keyword>
<proteinExistence type="predicted"/>
<dbReference type="EMBL" id="JAWDIE010000006">
    <property type="protein sequence ID" value="MEJ7137840.1"/>
    <property type="molecule type" value="Genomic_DNA"/>
</dbReference>
<reference evidence="1" key="1">
    <citation type="submission" date="2023-10" db="EMBL/GenBank/DDBJ databases">
        <title>Amphibacter perezi, gen. nov., sp. nov. a novel taxa of the family Comamonadaceae, class Betaproteobacteria isolated from the skin microbiota of Pelophylax perezi from different populations.</title>
        <authorList>
            <person name="Costa S."/>
            <person name="Proenca D.N."/>
            <person name="Lopes I."/>
            <person name="Morais P.V."/>
        </authorList>
    </citation>
    <scope>NUCLEOTIDE SEQUENCE</scope>
    <source>
        <strain evidence="1">SL12-8</strain>
    </source>
</reference>
<gene>
    <name evidence="1" type="ORF">RV045_05250</name>
</gene>
<evidence type="ECO:0000313" key="2">
    <source>
        <dbReference type="Proteomes" id="UP001364695"/>
    </source>
</evidence>
<accession>A0ACC6P0Y7</accession>